<dbReference type="EMBL" id="BONF01000037">
    <property type="protein sequence ID" value="GIF84368.1"/>
    <property type="molecule type" value="Genomic_DNA"/>
</dbReference>
<dbReference type="GO" id="GO:0051213">
    <property type="term" value="F:dioxygenase activity"/>
    <property type="evidence" value="ECO:0007669"/>
    <property type="project" value="InterPro"/>
</dbReference>
<evidence type="ECO:0000313" key="2">
    <source>
        <dbReference type="Proteomes" id="UP000601223"/>
    </source>
</evidence>
<reference evidence="1 2" key="1">
    <citation type="submission" date="2021-01" db="EMBL/GenBank/DDBJ databases">
        <title>Whole genome shotgun sequence of Catellatospora bangladeshensis NBRC 107357.</title>
        <authorList>
            <person name="Komaki H."/>
            <person name="Tamura T."/>
        </authorList>
    </citation>
    <scope>NUCLEOTIDE SEQUENCE [LARGE SCALE GENOMIC DNA]</scope>
    <source>
        <strain evidence="1 2">NBRC 107357</strain>
    </source>
</reference>
<gene>
    <name evidence="1" type="ORF">Cba03nite_57170</name>
</gene>
<dbReference type="AlphaFoldDB" id="A0A8J3JPI1"/>
<protein>
    <recommendedName>
        <fullName evidence="3">2OG-Fe dioxygenase family protein</fullName>
    </recommendedName>
</protein>
<dbReference type="Proteomes" id="UP000601223">
    <property type="component" value="Unassembled WGS sequence"/>
</dbReference>
<dbReference type="Pfam" id="PF10014">
    <property type="entry name" value="2OG-Fe_Oxy_2"/>
    <property type="match status" value="1"/>
</dbReference>
<proteinExistence type="predicted"/>
<sequence length="221" mass="24869">MTQPRYEIGNLSDHLDWTADEWTELAELWDDLPLDSFMGDRGTYRRRRFATVSYRAGAVEVLEQRPFLQSMEINKLNGGVPRTFEPVDQRLFKSPIVQRALAHFADRTGATAWTVNVHQHRITATWTESGRPTPEGAHRDGVDHVAMILMDRADVAGGVSTIHDLAQAPVTTHCLTRPGDYILLDDRTALHSVSPLEPAEGCAQGRRDMLFFEFAQQEAQA</sequence>
<name>A0A8J3JPI1_9ACTN</name>
<dbReference type="InterPro" id="IPR018724">
    <property type="entry name" value="2OG-Fe_dioxygenase"/>
</dbReference>
<keyword evidence="2" id="KW-1185">Reference proteome</keyword>
<comment type="caution">
    <text evidence="1">The sequence shown here is derived from an EMBL/GenBank/DDBJ whole genome shotgun (WGS) entry which is preliminary data.</text>
</comment>
<dbReference type="RefSeq" id="WP_203752572.1">
    <property type="nucleotide sequence ID" value="NZ_BONF01000037.1"/>
</dbReference>
<dbReference type="Gene3D" id="2.60.120.620">
    <property type="entry name" value="q2cbj1_9rhob like domain"/>
    <property type="match status" value="1"/>
</dbReference>
<evidence type="ECO:0008006" key="3">
    <source>
        <dbReference type="Google" id="ProtNLM"/>
    </source>
</evidence>
<organism evidence="1 2">
    <name type="scientific">Catellatospora bangladeshensis</name>
    <dbReference type="NCBI Taxonomy" id="310355"/>
    <lineage>
        <taxon>Bacteria</taxon>
        <taxon>Bacillati</taxon>
        <taxon>Actinomycetota</taxon>
        <taxon>Actinomycetes</taxon>
        <taxon>Micromonosporales</taxon>
        <taxon>Micromonosporaceae</taxon>
        <taxon>Catellatospora</taxon>
    </lineage>
</organism>
<accession>A0A8J3JPI1</accession>
<evidence type="ECO:0000313" key="1">
    <source>
        <dbReference type="EMBL" id="GIF84368.1"/>
    </source>
</evidence>